<accession>A0A517TY12</accession>
<evidence type="ECO:0000313" key="2">
    <source>
        <dbReference type="Proteomes" id="UP000317909"/>
    </source>
</evidence>
<dbReference type="KEGG" id="llh:I41_24380"/>
<keyword evidence="2" id="KW-1185">Reference proteome</keyword>
<dbReference type="AlphaFoldDB" id="A0A517TY12"/>
<reference evidence="1 2" key="1">
    <citation type="submission" date="2019-02" db="EMBL/GenBank/DDBJ databases">
        <title>Deep-cultivation of Planctomycetes and their phenomic and genomic characterization uncovers novel biology.</title>
        <authorList>
            <person name="Wiegand S."/>
            <person name="Jogler M."/>
            <person name="Boedeker C."/>
            <person name="Pinto D."/>
            <person name="Vollmers J."/>
            <person name="Rivas-Marin E."/>
            <person name="Kohn T."/>
            <person name="Peeters S.H."/>
            <person name="Heuer A."/>
            <person name="Rast P."/>
            <person name="Oberbeckmann S."/>
            <person name="Bunk B."/>
            <person name="Jeske O."/>
            <person name="Meyerdierks A."/>
            <person name="Storesund J.E."/>
            <person name="Kallscheuer N."/>
            <person name="Luecker S."/>
            <person name="Lage O.M."/>
            <person name="Pohl T."/>
            <person name="Merkel B.J."/>
            <person name="Hornburger P."/>
            <person name="Mueller R.-W."/>
            <person name="Bruemmer F."/>
            <person name="Labrenz M."/>
            <person name="Spormann A.M."/>
            <person name="Op den Camp H."/>
            <person name="Overmann J."/>
            <person name="Amann R."/>
            <person name="Jetten M.S.M."/>
            <person name="Mascher T."/>
            <person name="Medema M.H."/>
            <person name="Devos D.P."/>
            <person name="Kaster A.-K."/>
            <person name="Ovreas L."/>
            <person name="Rohde M."/>
            <person name="Galperin M.Y."/>
            <person name="Jogler C."/>
        </authorList>
    </citation>
    <scope>NUCLEOTIDE SEQUENCE [LARGE SCALE GENOMIC DNA]</scope>
    <source>
        <strain evidence="1 2">I41</strain>
    </source>
</reference>
<sequence length="81" mass="8779">MGAQRMLSTAIDAEVAERINSHGRLTHEEGSRQVIRNGRLPQCSIMTGVDEVNFKRQVATMSSLTPLAPTSPSSSRLVLVS</sequence>
<dbReference type="EMBL" id="CP036339">
    <property type="protein sequence ID" value="QDT73249.1"/>
    <property type="molecule type" value="Genomic_DNA"/>
</dbReference>
<dbReference type="RefSeq" id="WP_145432804.1">
    <property type="nucleotide sequence ID" value="NZ_CP036339.1"/>
</dbReference>
<protein>
    <submittedName>
        <fullName evidence="1">Uncharacterized protein</fullName>
    </submittedName>
</protein>
<dbReference type="OrthoDB" id="355828at2"/>
<name>A0A517TY12_9BACT</name>
<gene>
    <name evidence="1" type="ORF">I41_24380</name>
</gene>
<evidence type="ECO:0000313" key="1">
    <source>
        <dbReference type="EMBL" id="QDT73249.1"/>
    </source>
</evidence>
<organism evidence="1 2">
    <name type="scientific">Lacipirellula limnantheis</name>
    <dbReference type="NCBI Taxonomy" id="2528024"/>
    <lineage>
        <taxon>Bacteria</taxon>
        <taxon>Pseudomonadati</taxon>
        <taxon>Planctomycetota</taxon>
        <taxon>Planctomycetia</taxon>
        <taxon>Pirellulales</taxon>
        <taxon>Lacipirellulaceae</taxon>
        <taxon>Lacipirellula</taxon>
    </lineage>
</organism>
<proteinExistence type="predicted"/>
<dbReference type="Proteomes" id="UP000317909">
    <property type="component" value="Chromosome"/>
</dbReference>